<comment type="similarity">
    <text evidence="1">Belongs to the DNA repair enzymes AP/ExoA family.</text>
</comment>
<gene>
    <name evidence="10" type="ORF">KC19_1G288900</name>
</gene>
<evidence type="ECO:0000256" key="3">
    <source>
        <dbReference type="ARBA" id="ARBA00022801"/>
    </source>
</evidence>
<feature type="coiled-coil region" evidence="8">
    <location>
        <begin position="294"/>
        <end position="341"/>
    </location>
</feature>
<organism evidence="10 11">
    <name type="scientific">Ceratodon purpureus</name>
    <name type="common">Fire moss</name>
    <name type="synonym">Dicranum purpureum</name>
    <dbReference type="NCBI Taxonomy" id="3225"/>
    <lineage>
        <taxon>Eukaryota</taxon>
        <taxon>Viridiplantae</taxon>
        <taxon>Streptophyta</taxon>
        <taxon>Embryophyta</taxon>
        <taxon>Bryophyta</taxon>
        <taxon>Bryophytina</taxon>
        <taxon>Bryopsida</taxon>
        <taxon>Dicranidae</taxon>
        <taxon>Pseudoditrichales</taxon>
        <taxon>Ditrichaceae</taxon>
        <taxon>Ceratodon</taxon>
    </lineage>
</organism>
<evidence type="ECO:0000256" key="2">
    <source>
        <dbReference type="ARBA" id="ARBA00022723"/>
    </source>
</evidence>
<dbReference type="Pfam" id="PF03372">
    <property type="entry name" value="Exo_endo_phos"/>
    <property type="match status" value="1"/>
</dbReference>
<evidence type="ECO:0000256" key="7">
    <source>
        <dbReference type="PIRSR" id="PIRSR604808-3"/>
    </source>
</evidence>
<feature type="site" description="Interaction with DNA substrate" evidence="7">
    <location>
        <position position="221"/>
    </location>
</feature>
<accession>A0A8T0JAG4</accession>
<protein>
    <recommendedName>
        <fullName evidence="9">Endonuclease/exonuclease/phosphatase domain-containing protein</fullName>
    </recommendedName>
</protein>
<reference evidence="10" key="1">
    <citation type="submission" date="2020-06" db="EMBL/GenBank/DDBJ databases">
        <title>WGS assembly of Ceratodon purpureus strain R40.</title>
        <authorList>
            <person name="Carey S.B."/>
            <person name="Jenkins J."/>
            <person name="Shu S."/>
            <person name="Lovell J.T."/>
            <person name="Sreedasyam A."/>
            <person name="Maumus F."/>
            <person name="Tiley G.P."/>
            <person name="Fernandez-Pozo N."/>
            <person name="Barry K."/>
            <person name="Chen C."/>
            <person name="Wang M."/>
            <person name="Lipzen A."/>
            <person name="Daum C."/>
            <person name="Saski C.A."/>
            <person name="Payton A.C."/>
            <person name="Mcbreen J.C."/>
            <person name="Conrad R.E."/>
            <person name="Kollar L.M."/>
            <person name="Olsson S."/>
            <person name="Huttunen S."/>
            <person name="Landis J.B."/>
            <person name="Wickett N.J."/>
            <person name="Johnson M.G."/>
            <person name="Rensing S.A."/>
            <person name="Grimwood J."/>
            <person name="Schmutz J."/>
            <person name="Mcdaniel S.F."/>
        </authorList>
    </citation>
    <scope>NUCLEOTIDE SEQUENCE</scope>
    <source>
        <strain evidence="10">R40</strain>
    </source>
</reference>
<comment type="caution">
    <text evidence="10">The sequence shown here is derived from an EMBL/GenBank/DDBJ whole genome shotgun (WGS) entry which is preliminary data.</text>
</comment>
<feature type="binding site" evidence="6">
    <location>
        <position position="221"/>
    </location>
    <ligand>
        <name>Mg(2+)</name>
        <dbReference type="ChEBI" id="CHEBI:18420"/>
        <label>1</label>
    </ligand>
</feature>
<dbReference type="InterPro" id="IPR004808">
    <property type="entry name" value="AP_endonuc_1"/>
</dbReference>
<dbReference type="PANTHER" id="PTHR22748:SF4">
    <property type="entry name" value="DNA-(APURINIC OR APYRIMIDINIC SITE) ENDONUCLEASE 2"/>
    <property type="match status" value="1"/>
</dbReference>
<keyword evidence="2 6" id="KW-0479">Metal-binding</keyword>
<dbReference type="GO" id="GO:0008081">
    <property type="term" value="F:phosphoric diester hydrolase activity"/>
    <property type="evidence" value="ECO:0007669"/>
    <property type="project" value="TreeGrafter"/>
</dbReference>
<sequence length="360" mass="41343">MSPTPDVILLQEHRYKSKDCKELTSQLEFLGGPSLWNEGSYSAASDKTRAGTAILLSKGLKELVVESGIIMAGRAQYVTIQLNPQLKLGILNIYAFNESRRRGRMWDMLARTDLPEAEWILGGDFNSVESLDDRIGGSCNTSMAPPEMEAWTRLLLRFNLGDNFHMPEFRRLTKKKFSWDNDRKNGERKASRIDKFYIPPAIKNIGGQIGILASYPKVSDHSPVTLKLIHSSSRPPRTVPFNQYLLKTPEGRTLLEEAWKKGYTLEPNLSQARKMQSALRMIKAESDAYTFRTKQRWKEQYDEEIKTILEAEEELQNNWLDEDTRDKLSKAQSELHNIKKERLDRKIHRNAATWTTQPGV</sequence>
<dbReference type="EMBL" id="CM026421">
    <property type="protein sequence ID" value="KAG0592900.1"/>
    <property type="molecule type" value="Genomic_DNA"/>
</dbReference>
<dbReference type="Proteomes" id="UP000822688">
    <property type="component" value="Chromosome 1"/>
</dbReference>
<dbReference type="GO" id="GO:0006284">
    <property type="term" value="P:base-excision repair"/>
    <property type="evidence" value="ECO:0007669"/>
    <property type="project" value="TreeGrafter"/>
</dbReference>
<dbReference type="GO" id="GO:0008311">
    <property type="term" value="F:double-stranded DNA 3'-5' DNA exonuclease activity"/>
    <property type="evidence" value="ECO:0007669"/>
    <property type="project" value="TreeGrafter"/>
</dbReference>
<feature type="active site" description="Proton acceptor" evidence="5">
    <location>
        <position position="221"/>
    </location>
</feature>
<feature type="binding site" evidence="6">
    <location>
        <position position="126"/>
    </location>
    <ligand>
        <name>Mg(2+)</name>
        <dbReference type="ChEBI" id="CHEBI:18420"/>
        <label>1</label>
    </ligand>
</feature>
<feature type="site" description="Important for catalytic activity" evidence="7">
    <location>
        <position position="194"/>
    </location>
</feature>
<evidence type="ECO:0000256" key="4">
    <source>
        <dbReference type="ARBA" id="ARBA00022842"/>
    </source>
</evidence>
<feature type="binding site" evidence="6">
    <location>
        <position position="12"/>
    </location>
    <ligand>
        <name>Mg(2+)</name>
        <dbReference type="ChEBI" id="CHEBI:18420"/>
        <label>1</label>
    </ligand>
</feature>
<dbReference type="InterPro" id="IPR036691">
    <property type="entry name" value="Endo/exonu/phosph_ase_sf"/>
</dbReference>
<name>A0A8T0JAG4_CERPU</name>
<keyword evidence="6" id="KW-0464">Manganese</keyword>
<feature type="active site" description="Proton donor/acceptor" evidence="5">
    <location>
        <position position="124"/>
    </location>
</feature>
<proteinExistence type="inferred from homology"/>
<feature type="site" description="Transition state stabilizer" evidence="7">
    <location>
        <position position="126"/>
    </location>
</feature>
<dbReference type="InterPro" id="IPR005135">
    <property type="entry name" value="Endo/exonuclease/phosphatase"/>
</dbReference>
<comment type="cofactor">
    <cofactor evidence="6">
        <name>Mg(2+)</name>
        <dbReference type="ChEBI" id="CHEBI:18420"/>
    </cofactor>
    <cofactor evidence="6">
        <name>Mn(2+)</name>
        <dbReference type="ChEBI" id="CHEBI:29035"/>
    </cofactor>
    <text evidence="6">Probably binds two magnesium or manganese ions per subunit.</text>
</comment>
<dbReference type="GO" id="GO:0046872">
    <property type="term" value="F:metal ion binding"/>
    <property type="evidence" value="ECO:0007669"/>
    <property type="project" value="UniProtKB-KW"/>
</dbReference>
<dbReference type="AlphaFoldDB" id="A0A8T0JAG4"/>
<feature type="domain" description="Endonuclease/exonuclease/phosphatase" evidence="9">
    <location>
        <begin position="5"/>
        <end position="221"/>
    </location>
</feature>
<evidence type="ECO:0000256" key="8">
    <source>
        <dbReference type="SAM" id="Coils"/>
    </source>
</evidence>
<feature type="binding site" evidence="6">
    <location>
        <position position="220"/>
    </location>
    <ligand>
        <name>Mg(2+)</name>
        <dbReference type="ChEBI" id="CHEBI:18420"/>
        <label>1</label>
    </ligand>
</feature>
<feature type="binding site" evidence="6">
    <location>
        <position position="124"/>
    </location>
    <ligand>
        <name>Mg(2+)</name>
        <dbReference type="ChEBI" id="CHEBI:18420"/>
        <label>1</label>
    </ligand>
</feature>
<feature type="active site" evidence="5">
    <location>
        <position position="94"/>
    </location>
</feature>
<keyword evidence="4 6" id="KW-0460">Magnesium</keyword>
<evidence type="ECO:0000256" key="6">
    <source>
        <dbReference type="PIRSR" id="PIRSR604808-2"/>
    </source>
</evidence>
<evidence type="ECO:0000256" key="1">
    <source>
        <dbReference type="ARBA" id="ARBA00007092"/>
    </source>
</evidence>
<dbReference type="Gene3D" id="3.60.10.10">
    <property type="entry name" value="Endonuclease/exonuclease/phosphatase"/>
    <property type="match status" value="1"/>
</dbReference>
<dbReference type="GO" id="GO:0003906">
    <property type="term" value="F:DNA-(apurinic or apyrimidinic site) endonuclease activity"/>
    <property type="evidence" value="ECO:0007669"/>
    <property type="project" value="TreeGrafter"/>
</dbReference>
<keyword evidence="3" id="KW-0378">Hydrolase</keyword>
<dbReference type="SUPFAM" id="SSF56219">
    <property type="entry name" value="DNase I-like"/>
    <property type="match status" value="1"/>
</dbReference>
<keyword evidence="8" id="KW-0175">Coiled coil</keyword>
<evidence type="ECO:0000313" key="10">
    <source>
        <dbReference type="EMBL" id="KAG0592900.1"/>
    </source>
</evidence>
<evidence type="ECO:0000256" key="5">
    <source>
        <dbReference type="PIRSR" id="PIRSR604808-1"/>
    </source>
</evidence>
<evidence type="ECO:0000313" key="11">
    <source>
        <dbReference type="Proteomes" id="UP000822688"/>
    </source>
</evidence>
<keyword evidence="11" id="KW-1185">Reference proteome</keyword>
<dbReference type="PANTHER" id="PTHR22748">
    <property type="entry name" value="AP ENDONUCLEASE"/>
    <property type="match status" value="1"/>
</dbReference>
<evidence type="ECO:0000259" key="9">
    <source>
        <dbReference type="Pfam" id="PF03372"/>
    </source>
</evidence>
<dbReference type="GO" id="GO:0005634">
    <property type="term" value="C:nucleus"/>
    <property type="evidence" value="ECO:0007669"/>
    <property type="project" value="TreeGrafter"/>
</dbReference>